<dbReference type="CTD" id="36780"/>
<dbReference type="SUPFAM" id="SSF53474">
    <property type="entry name" value="alpha/beta-Hydrolases"/>
    <property type="match status" value="1"/>
</dbReference>
<dbReference type="OrthoDB" id="6846267at2759"/>
<keyword evidence="4" id="KW-1015">Disulfide bond</keyword>
<dbReference type="EC" id="3.1.1.-" evidence="6"/>
<gene>
    <name evidence="8" type="primary">JHE</name>
</gene>
<dbReference type="RefSeq" id="NP_001295468.1">
    <property type="nucleotide sequence ID" value="NM_001308539.1"/>
</dbReference>
<feature type="domain" description="Carboxylesterase type B" evidence="7">
    <location>
        <begin position="27"/>
        <end position="549"/>
    </location>
</feature>
<dbReference type="Pfam" id="PF00135">
    <property type="entry name" value="COesterase"/>
    <property type="match status" value="1"/>
</dbReference>
<feature type="signal peptide" evidence="6">
    <location>
        <begin position="1"/>
        <end position="22"/>
    </location>
</feature>
<dbReference type="InterPro" id="IPR019826">
    <property type="entry name" value="Carboxylesterase_B_AS"/>
</dbReference>
<dbReference type="ESTHER" id="9hyme-q59hj3">
    <property type="family name" value="Carb_B_Arthropoda"/>
</dbReference>
<sequence length="567" mass="63239">MQLPRLIYALIILLSGVALCLADESLPKVVTSLGIIEGYFKTSNAGRKYEAYEGIPYARPPVGEHRFKVPKSISSWTGTLMAKKYSSLCLQYNHFPLDPNNRVEGSEDCLYLNVYAAIKTQSSKNDLLPVIFYIHGGAFTFGSGIFYGSKYLLDNDVIFVTINYRLGPLGFLSTEDETVPGNMGLKDQSMALRWVKDNILYFGGDPEKITIFGQSAGGASVHYHYMSKLSAGLFRGGWSLSGCALECWPQTEGALEKAKKLANIVGCPSDNVKTMVKCLRSRPAHGIVQAVGNFMPWLYNPYTPFGPVVEKGGSDGTTFIDRSPIEIINSGDIMDVPWITGITSEEGLYPAADFVGNEKLLEELRNNWETFAPHLLDFNWTIPKTDHAKVANLIKEHYLGSSPIGKSTVNRLVQMIGDRLFVYDSEEAARLQARVTRSPVRYYYFTYRGAHSLSEEMSGTTEDFGVSHADDLAYVIDVLFDSSTTQKDRDMQKLLGNLWVSFATKGSPDLGIEWPKVSPTSNAFPYLYIAGPTEIEIKDTLEIGEKKFWRSIDFRENSFNPNRKSEL</sequence>
<dbReference type="PROSITE" id="PS00122">
    <property type="entry name" value="CARBOXYLESTERASE_B_1"/>
    <property type="match status" value="1"/>
</dbReference>
<name>Q59HJ3_ATHRO</name>
<protein>
    <recommendedName>
        <fullName evidence="6">Carboxylic ester hydrolase</fullName>
        <ecNumber evidence="6">3.1.1.-</ecNumber>
    </recommendedName>
</protein>
<evidence type="ECO:0000256" key="5">
    <source>
        <dbReference type="ARBA" id="ARBA00023180"/>
    </source>
</evidence>
<evidence type="ECO:0000256" key="4">
    <source>
        <dbReference type="ARBA" id="ARBA00023157"/>
    </source>
</evidence>
<evidence type="ECO:0000256" key="2">
    <source>
        <dbReference type="ARBA" id="ARBA00022487"/>
    </source>
</evidence>
<keyword evidence="6" id="KW-0732">Signal</keyword>
<dbReference type="PANTHER" id="PTHR43142:SF1">
    <property type="entry name" value="CARBOXYLIC ESTER HYDROLASE"/>
    <property type="match status" value="1"/>
</dbReference>
<dbReference type="PANTHER" id="PTHR43142">
    <property type="entry name" value="CARBOXYLIC ESTER HYDROLASE"/>
    <property type="match status" value="1"/>
</dbReference>
<evidence type="ECO:0000259" key="7">
    <source>
        <dbReference type="Pfam" id="PF00135"/>
    </source>
</evidence>
<accession>Q59HJ3</accession>
<dbReference type="CDD" id="cd00312">
    <property type="entry name" value="Esterase_lipase"/>
    <property type="match status" value="1"/>
</dbReference>
<dbReference type="InterPro" id="IPR029058">
    <property type="entry name" value="AB_hydrolase_fold"/>
</dbReference>
<dbReference type="EMBL" id="AB208650">
    <property type="protein sequence ID" value="BAD91554.1"/>
    <property type="molecule type" value="mRNA"/>
</dbReference>
<keyword evidence="5" id="KW-0325">Glycoprotein</keyword>
<dbReference type="GO" id="GO:0052689">
    <property type="term" value="F:carboxylic ester hydrolase activity"/>
    <property type="evidence" value="ECO:0007669"/>
    <property type="project" value="UniProtKB-KW"/>
</dbReference>
<evidence type="ECO:0000256" key="1">
    <source>
        <dbReference type="ARBA" id="ARBA00005964"/>
    </source>
</evidence>
<dbReference type="Gene3D" id="3.40.50.1820">
    <property type="entry name" value="alpha/beta hydrolase"/>
    <property type="match status" value="1"/>
</dbReference>
<evidence type="ECO:0000313" key="8">
    <source>
        <dbReference type="EMBL" id="BAD91554.1"/>
    </source>
</evidence>
<dbReference type="KEGG" id="aroa:105691706"/>
<proteinExistence type="evidence at transcript level"/>
<dbReference type="AlphaFoldDB" id="Q59HJ3"/>
<dbReference type="InterPro" id="IPR002018">
    <property type="entry name" value="CarbesteraseB"/>
</dbReference>
<keyword evidence="3 6" id="KW-0378">Hydrolase</keyword>
<comment type="similarity">
    <text evidence="1 6">Belongs to the type-B carboxylesterase/lipase family.</text>
</comment>
<reference evidence="8" key="1">
    <citation type="submission" date="2005-03" db="EMBL/GenBank/DDBJ databases">
        <title>Juvenile hormone esterase of Athalia rosae.</title>
        <authorList>
            <person name="Tan A."/>
            <person name="Shiotsuki T."/>
        </authorList>
    </citation>
    <scope>NUCLEOTIDE SEQUENCE</scope>
</reference>
<keyword evidence="2" id="KW-0719">Serine esterase</keyword>
<dbReference type="GeneID" id="105691706"/>
<dbReference type="SMR" id="Q59HJ3"/>
<evidence type="ECO:0000256" key="6">
    <source>
        <dbReference type="RuleBase" id="RU361235"/>
    </source>
</evidence>
<organism evidence="8">
    <name type="scientific">Athalia rosae</name>
    <name type="common">Turnip sawfly</name>
    <dbReference type="NCBI Taxonomy" id="37344"/>
    <lineage>
        <taxon>Eukaryota</taxon>
        <taxon>Metazoa</taxon>
        <taxon>Ecdysozoa</taxon>
        <taxon>Arthropoda</taxon>
        <taxon>Hexapoda</taxon>
        <taxon>Insecta</taxon>
        <taxon>Pterygota</taxon>
        <taxon>Neoptera</taxon>
        <taxon>Endopterygota</taxon>
        <taxon>Hymenoptera</taxon>
        <taxon>Tenthredinoidea</taxon>
        <taxon>Athaliidae</taxon>
        <taxon>Athalia</taxon>
    </lineage>
</organism>
<feature type="chain" id="PRO_5005143587" description="Carboxylic ester hydrolase" evidence="6">
    <location>
        <begin position="23"/>
        <end position="567"/>
    </location>
</feature>
<evidence type="ECO:0000256" key="3">
    <source>
        <dbReference type="ARBA" id="ARBA00022801"/>
    </source>
</evidence>